<dbReference type="STRING" id="1196353.SAMN05444921_11245"/>
<proteinExistence type="predicted"/>
<dbReference type="InterPro" id="IPR001736">
    <property type="entry name" value="PLipase_D/transphosphatidylase"/>
</dbReference>
<dbReference type="PANTHER" id="PTHR21248:SF22">
    <property type="entry name" value="PHOSPHOLIPASE D"/>
    <property type="match status" value="1"/>
</dbReference>
<dbReference type="InterPro" id="IPR047955">
    <property type="entry name" value="DrmC-like"/>
</dbReference>
<evidence type="ECO:0000313" key="2">
    <source>
        <dbReference type="EMBL" id="SDM70119.1"/>
    </source>
</evidence>
<evidence type="ECO:0000259" key="1">
    <source>
        <dbReference type="PROSITE" id="PS50035"/>
    </source>
</evidence>
<reference evidence="3" key="1">
    <citation type="submission" date="2016-10" db="EMBL/GenBank/DDBJ databases">
        <authorList>
            <person name="Varghese N."/>
            <person name="Submissions S."/>
        </authorList>
    </citation>
    <scope>NUCLEOTIDE SEQUENCE [LARGE SCALE GENOMIC DNA]</scope>
    <source>
        <strain evidence="3">CGMCC 4.7042</strain>
    </source>
</reference>
<feature type="domain" description="PLD phosphodiesterase" evidence="1">
    <location>
        <begin position="210"/>
        <end position="237"/>
    </location>
</feature>
<dbReference type="EMBL" id="FNHI01000012">
    <property type="protein sequence ID" value="SDM70119.1"/>
    <property type="molecule type" value="Genomic_DNA"/>
</dbReference>
<dbReference type="SMART" id="SM00155">
    <property type="entry name" value="PLDc"/>
    <property type="match status" value="1"/>
</dbReference>
<dbReference type="Proteomes" id="UP000199063">
    <property type="component" value="Unassembled WGS sequence"/>
</dbReference>
<dbReference type="InterPro" id="IPR025202">
    <property type="entry name" value="PLD-like_dom"/>
</dbReference>
<dbReference type="GeneID" id="40831017"/>
<dbReference type="OrthoDB" id="3378609at2"/>
<dbReference type="Pfam" id="PF13091">
    <property type="entry name" value="PLDc_2"/>
    <property type="match status" value="1"/>
</dbReference>
<dbReference type="NCBIfam" id="NF038319">
    <property type="entry name" value="DISARM_DrmC_I"/>
    <property type="match status" value="1"/>
</dbReference>
<keyword evidence="3" id="KW-1185">Reference proteome</keyword>
<organism evidence="2 3">
    <name type="scientific">Streptomyces wuyuanensis</name>
    <dbReference type="NCBI Taxonomy" id="1196353"/>
    <lineage>
        <taxon>Bacteria</taxon>
        <taxon>Bacillati</taxon>
        <taxon>Actinomycetota</taxon>
        <taxon>Actinomycetes</taxon>
        <taxon>Kitasatosporales</taxon>
        <taxon>Streptomycetaceae</taxon>
        <taxon>Streptomyces</taxon>
    </lineage>
</organism>
<dbReference type="PROSITE" id="PS50035">
    <property type="entry name" value="PLD"/>
    <property type="match status" value="1"/>
</dbReference>
<sequence length="292" mass="31131">MTGHKVGQAAIPLPEVISELVASLPETHLAAWTRALRTITVPDDQTESRLIAAHPGAGLGPRAAMLLSAWRSADPQLPGPALALALEAAICRYEQDLASHHVDIVVSGPLSGTVPLRLTTSAAIEVIQSATRTLLLTSYAAFGIQEIVDEITEAADRGVSVNLVLETARSAGGRLHGETDGRTAFHALRFHPDVHLWQWANTERRGFSGRRGSMHAKVIAADRSTVLLGSANLTDNAYNDNLEVGAVIHDPIAVGKLVDHFTTLMHSESSLLVRLPWISSQGNGVDESDGHT</sequence>
<name>A0A1G9VD68_9ACTN</name>
<dbReference type="RefSeq" id="WP_093656241.1">
    <property type="nucleotide sequence ID" value="NZ_FNHI01000012.1"/>
</dbReference>
<dbReference type="Gene3D" id="3.30.870.10">
    <property type="entry name" value="Endonuclease Chain A"/>
    <property type="match status" value="1"/>
</dbReference>
<dbReference type="SUPFAM" id="SSF56024">
    <property type="entry name" value="Phospholipase D/nuclease"/>
    <property type="match status" value="1"/>
</dbReference>
<dbReference type="PANTHER" id="PTHR21248">
    <property type="entry name" value="CARDIOLIPIN SYNTHASE"/>
    <property type="match status" value="1"/>
</dbReference>
<dbReference type="GO" id="GO:0030572">
    <property type="term" value="F:phosphatidyltransferase activity"/>
    <property type="evidence" value="ECO:0007669"/>
    <property type="project" value="UniProtKB-ARBA"/>
</dbReference>
<protein>
    <submittedName>
        <fullName evidence="2">PLD-like domain-containing protein</fullName>
    </submittedName>
</protein>
<dbReference type="GO" id="GO:0032049">
    <property type="term" value="P:cardiolipin biosynthetic process"/>
    <property type="evidence" value="ECO:0007669"/>
    <property type="project" value="UniProtKB-ARBA"/>
</dbReference>
<dbReference type="AlphaFoldDB" id="A0A1G9VD68"/>
<accession>A0A1G9VD68</accession>
<evidence type="ECO:0000313" key="3">
    <source>
        <dbReference type="Proteomes" id="UP000199063"/>
    </source>
</evidence>
<gene>
    <name evidence="2" type="ORF">SAMN05444921_11245</name>
</gene>